<dbReference type="EMBL" id="BAAAMK010000001">
    <property type="protein sequence ID" value="GAA1938012.1"/>
    <property type="molecule type" value="Genomic_DNA"/>
</dbReference>
<gene>
    <name evidence="2" type="ORF">GCM10009717_00540</name>
</gene>
<organism evidence="2 3">
    <name type="scientific">Agromyces allii</name>
    <dbReference type="NCBI Taxonomy" id="393607"/>
    <lineage>
        <taxon>Bacteria</taxon>
        <taxon>Bacillati</taxon>
        <taxon>Actinomycetota</taxon>
        <taxon>Actinomycetes</taxon>
        <taxon>Micrococcales</taxon>
        <taxon>Microbacteriaceae</taxon>
        <taxon>Agromyces</taxon>
    </lineage>
</organism>
<reference evidence="3" key="1">
    <citation type="journal article" date="2019" name="Int. J. Syst. Evol. Microbiol.">
        <title>The Global Catalogue of Microorganisms (GCM) 10K type strain sequencing project: providing services to taxonomists for standard genome sequencing and annotation.</title>
        <authorList>
            <consortium name="The Broad Institute Genomics Platform"/>
            <consortium name="The Broad Institute Genome Sequencing Center for Infectious Disease"/>
            <person name="Wu L."/>
            <person name="Ma J."/>
        </authorList>
    </citation>
    <scope>NUCLEOTIDE SEQUENCE [LARGE SCALE GENOMIC DNA]</scope>
    <source>
        <strain evidence="3">JCM 13584</strain>
    </source>
</reference>
<protein>
    <submittedName>
        <fullName evidence="2">Uncharacterized protein</fullName>
    </submittedName>
</protein>
<feature type="compositionally biased region" description="Low complexity" evidence="1">
    <location>
        <begin position="41"/>
        <end position="53"/>
    </location>
</feature>
<evidence type="ECO:0000313" key="2">
    <source>
        <dbReference type="EMBL" id="GAA1938012.1"/>
    </source>
</evidence>
<dbReference type="Proteomes" id="UP001499954">
    <property type="component" value="Unassembled WGS sequence"/>
</dbReference>
<comment type="caution">
    <text evidence="2">The sequence shown here is derived from an EMBL/GenBank/DDBJ whole genome shotgun (WGS) entry which is preliminary data.</text>
</comment>
<feature type="region of interest" description="Disordered" evidence="1">
    <location>
        <begin position="30"/>
        <end position="61"/>
    </location>
</feature>
<evidence type="ECO:0000313" key="3">
    <source>
        <dbReference type="Proteomes" id="UP001499954"/>
    </source>
</evidence>
<accession>A0ABP5BCR4</accession>
<sequence length="61" mass="7140">MISELSYLHLQHAEEVRIARDLERRREHLERMLEGEQGGDRAASAAPRASRSTFRPRRRLA</sequence>
<keyword evidence="3" id="KW-1185">Reference proteome</keyword>
<name>A0ABP5BCR4_9MICO</name>
<proteinExistence type="predicted"/>
<evidence type="ECO:0000256" key="1">
    <source>
        <dbReference type="SAM" id="MobiDB-lite"/>
    </source>
</evidence>